<dbReference type="CDD" id="cd00419">
    <property type="entry name" value="Ferrochelatase_C"/>
    <property type="match status" value="1"/>
</dbReference>
<dbReference type="EC" id="4.98.1.1" evidence="9 10"/>
<protein>
    <recommendedName>
        <fullName evidence="9 10">Ferrochelatase</fullName>
        <ecNumber evidence="9 10">4.98.1.1</ecNumber>
    </recommendedName>
    <alternativeName>
        <fullName evidence="9">Heme synthase</fullName>
    </alternativeName>
    <alternativeName>
        <fullName evidence="9">Protoheme ferro-lyase</fullName>
    </alternativeName>
</protein>
<dbReference type="GO" id="GO:0004325">
    <property type="term" value="F:ferrochelatase activity"/>
    <property type="evidence" value="ECO:0007669"/>
    <property type="project" value="UniProtKB-UniRule"/>
</dbReference>
<dbReference type="PROSITE" id="PS00534">
    <property type="entry name" value="FERROCHELATASE"/>
    <property type="match status" value="1"/>
</dbReference>
<accession>A0A410G8N9</accession>
<dbReference type="GO" id="GO:0006783">
    <property type="term" value="P:heme biosynthetic process"/>
    <property type="evidence" value="ECO:0007669"/>
    <property type="project" value="UniProtKB-UniRule"/>
</dbReference>
<dbReference type="Gene3D" id="3.40.50.1400">
    <property type="match status" value="2"/>
</dbReference>
<dbReference type="FunFam" id="3.40.50.1400:FF:000002">
    <property type="entry name" value="Ferrochelatase"/>
    <property type="match status" value="1"/>
</dbReference>
<keyword evidence="7 9" id="KW-0627">Porphyrin biosynthesis</keyword>
<evidence type="ECO:0000256" key="10">
    <source>
        <dbReference type="RuleBase" id="RU000607"/>
    </source>
</evidence>
<dbReference type="InterPro" id="IPR001015">
    <property type="entry name" value="Ferrochelatase"/>
</dbReference>
<dbReference type="AlphaFoldDB" id="A0A410G8N9"/>
<evidence type="ECO:0000256" key="6">
    <source>
        <dbReference type="ARBA" id="ARBA00023239"/>
    </source>
</evidence>
<evidence type="ECO:0000256" key="5">
    <source>
        <dbReference type="ARBA" id="ARBA00023133"/>
    </source>
</evidence>
<evidence type="ECO:0000256" key="2">
    <source>
        <dbReference type="ARBA" id="ARBA00022490"/>
    </source>
</evidence>
<keyword evidence="2 9" id="KW-0963">Cytoplasm</keyword>
<keyword evidence="6 9" id="KW-0456">Lyase</keyword>
<evidence type="ECO:0000256" key="7">
    <source>
        <dbReference type="ARBA" id="ARBA00023244"/>
    </source>
</evidence>
<dbReference type="UniPathway" id="UPA00252">
    <property type="reaction ID" value="UER00325"/>
</dbReference>
<comment type="catalytic activity">
    <reaction evidence="9 10">
        <text>heme b + 2 H(+) = protoporphyrin IX + Fe(2+)</text>
        <dbReference type="Rhea" id="RHEA:22584"/>
        <dbReference type="ChEBI" id="CHEBI:15378"/>
        <dbReference type="ChEBI" id="CHEBI:29033"/>
        <dbReference type="ChEBI" id="CHEBI:57306"/>
        <dbReference type="ChEBI" id="CHEBI:60344"/>
        <dbReference type="EC" id="4.98.1.1"/>
    </reaction>
</comment>
<organism evidence="11 12">
    <name type="scientific">Pollutimonas thiosulfatoxidans</name>
    <dbReference type="NCBI Taxonomy" id="2028345"/>
    <lineage>
        <taxon>Bacteria</taxon>
        <taxon>Pseudomonadati</taxon>
        <taxon>Pseudomonadota</taxon>
        <taxon>Betaproteobacteria</taxon>
        <taxon>Burkholderiales</taxon>
        <taxon>Alcaligenaceae</taxon>
        <taxon>Pollutimonas</taxon>
    </lineage>
</organism>
<dbReference type="Proteomes" id="UP000283474">
    <property type="component" value="Chromosome"/>
</dbReference>
<dbReference type="InterPro" id="IPR019772">
    <property type="entry name" value="Ferrochelatase_AS"/>
</dbReference>
<evidence type="ECO:0000256" key="9">
    <source>
        <dbReference type="HAMAP-Rule" id="MF_00323"/>
    </source>
</evidence>
<gene>
    <name evidence="9" type="primary">hemH</name>
    <name evidence="11" type="ORF">CKA81_01500</name>
</gene>
<dbReference type="PANTHER" id="PTHR11108:SF1">
    <property type="entry name" value="FERROCHELATASE, MITOCHONDRIAL"/>
    <property type="match status" value="1"/>
</dbReference>
<dbReference type="OrthoDB" id="9809741at2"/>
<dbReference type="SUPFAM" id="SSF53800">
    <property type="entry name" value="Chelatase"/>
    <property type="match status" value="1"/>
</dbReference>
<dbReference type="GO" id="GO:0005737">
    <property type="term" value="C:cytoplasm"/>
    <property type="evidence" value="ECO:0007669"/>
    <property type="project" value="UniProtKB-SubCell"/>
</dbReference>
<dbReference type="NCBIfam" id="TIGR00109">
    <property type="entry name" value="hemH"/>
    <property type="match status" value="1"/>
</dbReference>
<evidence type="ECO:0000256" key="1">
    <source>
        <dbReference type="ARBA" id="ARBA00007718"/>
    </source>
</evidence>
<dbReference type="InterPro" id="IPR033659">
    <property type="entry name" value="Ferrochelatase_N"/>
</dbReference>
<dbReference type="EMBL" id="CP022987">
    <property type="protein sequence ID" value="QAA92663.1"/>
    <property type="molecule type" value="Genomic_DNA"/>
</dbReference>
<feature type="binding site" evidence="9">
    <location>
        <position position="223"/>
    </location>
    <ligand>
        <name>Fe(2+)</name>
        <dbReference type="ChEBI" id="CHEBI:29033"/>
    </ligand>
</feature>
<evidence type="ECO:0000256" key="4">
    <source>
        <dbReference type="ARBA" id="ARBA00023004"/>
    </source>
</evidence>
<comment type="pathway">
    <text evidence="9 10">Porphyrin-containing compound metabolism; protoheme biosynthesis; protoheme from protoporphyrin-IX: step 1/1.</text>
</comment>
<evidence type="ECO:0000313" key="12">
    <source>
        <dbReference type="Proteomes" id="UP000283474"/>
    </source>
</evidence>
<dbReference type="GO" id="GO:0046872">
    <property type="term" value="F:metal ion binding"/>
    <property type="evidence" value="ECO:0007669"/>
    <property type="project" value="UniProtKB-KW"/>
</dbReference>
<keyword evidence="5 9" id="KW-0350">Heme biosynthesis</keyword>
<dbReference type="RefSeq" id="WP_128353715.1">
    <property type="nucleotide sequence ID" value="NZ_CP022987.1"/>
</dbReference>
<evidence type="ECO:0000256" key="8">
    <source>
        <dbReference type="ARBA" id="ARBA00024536"/>
    </source>
</evidence>
<dbReference type="CDD" id="cd03411">
    <property type="entry name" value="Ferrochelatase_N"/>
    <property type="match status" value="1"/>
</dbReference>
<dbReference type="InterPro" id="IPR033644">
    <property type="entry name" value="Ferrochelatase_C"/>
</dbReference>
<dbReference type="Pfam" id="PF00762">
    <property type="entry name" value="Ferrochelatase"/>
    <property type="match status" value="1"/>
</dbReference>
<comment type="subcellular location">
    <subcellularLocation>
        <location evidence="9 10">Cytoplasm</location>
    </subcellularLocation>
</comment>
<evidence type="ECO:0000313" key="11">
    <source>
        <dbReference type="EMBL" id="QAA92663.1"/>
    </source>
</evidence>
<comment type="catalytic activity">
    <reaction evidence="8">
        <text>Fe-coproporphyrin III + 2 H(+) = coproporphyrin III + Fe(2+)</text>
        <dbReference type="Rhea" id="RHEA:49572"/>
        <dbReference type="ChEBI" id="CHEBI:15378"/>
        <dbReference type="ChEBI" id="CHEBI:29033"/>
        <dbReference type="ChEBI" id="CHEBI:68438"/>
        <dbReference type="ChEBI" id="CHEBI:131725"/>
        <dbReference type="EC" id="4.99.1.9"/>
    </reaction>
    <physiologicalReaction direction="right-to-left" evidence="8">
        <dbReference type="Rhea" id="RHEA:49574"/>
    </physiologicalReaction>
</comment>
<comment type="function">
    <text evidence="9 10">Catalyzes the ferrous insertion into protoporphyrin IX.</text>
</comment>
<keyword evidence="3 9" id="KW-0479">Metal-binding</keyword>
<dbReference type="HAMAP" id="MF_00323">
    <property type="entry name" value="Ferrochelatase"/>
    <property type="match status" value="1"/>
</dbReference>
<evidence type="ECO:0000256" key="3">
    <source>
        <dbReference type="ARBA" id="ARBA00022723"/>
    </source>
</evidence>
<reference evidence="11 12" key="1">
    <citation type="submission" date="2017-08" db="EMBL/GenBank/DDBJ databases">
        <authorList>
            <person name="Park S.-J."/>
            <person name="Kim H."/>
        </authorList>
    </citation>
    <scope>NUCLEOTIDE SEQUENCE [LARGE SCALE GENOMIC DNA]</scope>
    <source>
        <strain evidence="12">ye3</strain>
    </source>
</reference>
<sequence length="360" mass="40473">MAISLPSRYLPEPADPQAFSTNPPPRDPGPIGVLMINLGTPDQPTAPAIRKYLAEFLSDPRVIEIPQWIWQVILHAFILTRRPRALAPRYEEIWLEGGSPLLVWSQAQSQGVQEALTSQGIEARVELGMRYGNPSIADALARLRAAGCDRIVVLPMYPQYAASTTATAVDSVTACAARMRNQPELRFIKRYHDLPGYIDALATHLLRHWEDQGKPERVLLSFHGLPRRTVEQGDPYYRDCMETAALLRTRLGQDGHLIHVSFQSRFGAEKWLEPYTEPTLRDWARQGVRAVDVLCPGFVADCLETLEEIQMQCRDAFLEEGGIQFRYVPCLNDDPQWALSLADLVQTHLAGWLPGSKSKL</sequence>
<name>A0A410G8N9_9BURK</name>
<proteinExistence type="inferred from homology"/>
<keyword evidence="12" id="KW-1185">Reference proteome</keyword>
<comment type="similarity">
    <text evidence="1 9 10">Belongs to the ferrochelatase family.</text>
</comment>
<feature type="binding site" evidence="9">
    <location>
        <position position="304"/>
    </location>
    <ligand>
        <name>Fe(2+)</name>
        <dbReference type="ChEBI" id="CHEBI:29033"/>
    </ligand>
</feature>
<dbReference type="KEGG" id="pus:CKA81_01500"/>
<dbReference type="PANTHER" id="PTHR11108">
    <property type="entry name" value="FERROCHELATASE"/>
    <property type="match status" value="1"/>
</dbReference>
<keyword evidence="4 9" id="KW-0408">Iron</keyword>